<comment type="caution">
    <text evidence="2">The sequence shown here is derived from an EMBL/GenBank/DDBJ whole genome shotgun (WGS) entry which is preliminary data.</text>
</comment>
<gene>
    <name evidence="2" type="ORF">GWK09_09645</name>
</gene>
<accession>A0A6P0UG68</accession>
<dbReference type="PANTHER" id="PTHR21666">
    <property type="entry name" value="PEPTIDASE-RELATED"/>
    <property type="match status" value="1"/>
</dbReference>
<dbReference type="EMBL" id="JAABOP010000002">
    <property type="protein sequence ID" value="NER10778.1"/>
    <property type="molecule type" value="Genomic_DNA"/>
</dbReference>
<dbReference type="CDD" id="cd12797">
    <property type="entry name" value="M23_peptidase"/>
    <property type="match status" value="1"/>
</dbReference>
<proteinExistence type="predicted"/>
<evidence type="ECO:0000259" key="1">
    <source>
        <dbReference type="Pfam" id="PF01551"/>
    </source>
</evidence>
<dbReference type="Gene3D" id="2.70.70.10">
    <property type="entry name" value="Glucose Permease (Domain IIA)"/>
    <property type="match status" value="1"/>
</dbReference>
<dbReference type="GO" id="GO:0004222">
    <property type="term" value="F:metalloendopeptidase activity"/>
    <property type="evidence" value="ECO:0007669"/>
    <property type="project" value="TreeGrafter"/>
</dbReference>
<organism evidence="2 3">
    <name type="scientific">Muriicola jejuensis</name>
    <dbReference type="NCBI Taxonomy" id="504488"/>
    <lineage>
        <taxon>Bacteria</taxon>
        <taxon>Pseudomonadati</taxon>
        <taxon>Bacteroidota</taxon>
        <taxon>Flavobacteriia</taxon>
        <taxon>Flavobacteriales</taxon>
        <taxon>Flavobacteriaceae</taxon>
        <taxon>Muriicola</taxon>
    </lineage>
</organism>
<name>A0A6P0UG68_9FLAO</name>
<sequence length="224" mass="24742">MLHHFLGNIPTGPVLDEAISWKDYTLLDLSTTNRELDGLDLGDPEECQGYIDSVLSRNSARVAFGGYLECRNLYRGHSGFNPTEESRDVHLGVDFWTKAGTRVLAPLDGEVHSFRNNAIPGDYGPTIILAHRIGESTFYSLYGHLSLESLEGLRIGKRVRKGEVIGALGTPDINVNYAPHLHLQLICDLQGQKGDYPGVCKASEVDYYKRNCPDPGLLFPMLPG</sequence>
<dbReference type="SUPFAM" id="SSF51261">
    <property type="entry name" value="Duplicated hybrid motif"/>
    <property type="match status" value="1"/>
</dbReference>
<dbReference type="PANTHER" id="PTHR21666:SF270">
    <property type="entry name" value="MUREIN HYDROLASE ACTIVATOR ENVC"/>
    <property type="match status" value="1"/>
</dbReference>
<dbReference type="InterPro" id="IPR016047">
    <property type="entry name" value="M23ase_b-sheet_dom"/>
</dbReference>
<feature type="domain" description="M23ase beta-sheet core" evidence="1">
    <location>
        <begin position="89"/>
        <end position="185"/>
    </location>
</feature>
<evidence type="ECO:0000313" key="2">
    <source>
        <dbReference type="EMBL" id="NER10778.1"/>
    </source>
</evidence>
<dbReference type="InterPro" id="IPR050570">
    <property type="entry name" value="Cell_wall_metabolism_enzyme"/>
</dbReference>
<dbReference type="Proteomes" id="UP000468443">
    <property type="component" value="Unassembled WGS sequence"/>
</dbReference>
<evidence type="ECO:0000313" key="3">
    <source>
        <dbReference type="Proteomes" id="UP000468443"/>
    </source>
</evidence>
<dbReference type="InterPro" id="IPR011055">
    <property type="entry name" value="Dup_hybrid_motif"/>
</dbReference>
<reference evidence="2 3" key="1">
    <citation type="submission" date="2020-01" db="EMBL/GenBank/DDBJ databases">
        <title>Muriicola jejuensis KCTC 22299.</title>
        <authorList>
            <person name="Wang G."/>
        </authorList>
    </citation>
    <scope>NUCLEOTIDE SEQUENCE [LARGE SCALE GENOMIC DNA]</scope>
    <source>
        <strain evidence="2 3">KCTC 22299</strain>
    </source>
</reference>
<keyword evidence="3" id="KW-1185">Reference proteome</keyword>
<protein>
    <submittedName>
        <fullName evidence="2">Peptidoglycan DD-metalloendopeptidase family protein</fullName>
    </submittedName>
</protein>
<dbReference type="Pfam" id="PF01551">
    <property type="entry name" value="Peptidase_M23"/>
    <property type="match status" value="1"/>
</dbReference>
<dbReference type="RefSeq" id="WP_163693112.1">
    <property type="nucleotide sequence ID" value="NZ_FXTW01000002.1"/>
</dbReference>
<dbReference type="AlphaFoldDB" id="A0A6P0UG68"/>